<sequence>MVHTQFPVSQRTPSSVQTNLTRHAVLCGVQRVF</sequence>
<evidence type="ECO:0000313" key="1">
    <source>
        <dbReference type="EMBL" id="JAH79721.1"/>
    </source>
</evidence>
<organism evidence="1">
    <name type="scientific">Anguilla anguilla</name>
    <name type="common">European freshwater eel</name>
    <name type="synonym">Muraena anguilla</name>
    <dbReference type="NCBI Taxonomy" id="7936"/>
    <lineage>
        <taxon>Eukaryota</taxon>
        <taxon>Metazoa</taxon>
        <taxon>Chordata</taxon>
        <taxon>Craniata</taxon>
        <taxon>Vertebrata</taxon>
        <taxon>Euteleostomi</taxon>
        <taxon>Actinopterygii</taxon>
        <taxon>Neopterygii</taxon>
        <taxon>Teleostei</taxon>
        <taxon>Anguilliformes</taxon>
        <taxon>Anguillidae</taxon>
        <taxon>Anguilla</taxon>
    </lineage>
</organism>
<name>A0A0E9VNV7_ANGAN</name>
<reference evidence="1" key="2">
    <citation type="journal article" date="2015" name="Fish Shellfish Immunol.">
        <title>Early steps in the European eel (Anguilla anguilla)-Vibrio vulnificus interaction in the gills: Role of the RtxA13 toxin.</title>
        <authorList>
            <person name="Callol A."/>
            <person name="Pajuelo D."/>
            <person name="Ebbesson L."/>
            <person name="Teles M."/>
            <person name="MacKenzie S."/>
            <person name="Amaro C."/>
        </authorList>
    </citation>
    <scope>NUCLEOTIDE SEQUENCE</scope>
</reference>
<reference evidence="1" key="1">
    <citation type="submission" date="2014-11" db="EMBL/GenBank/DDBJ databases">
        <authorList>
            <person name="Amaro Gonzalez C."/>
        </authorList>
    </citation>
    <scope>NUCLEOTIDE SEQUENCE</scope>
</reference>
<proteinExistence type="predicted"/>
<protein>
    <submittedName>
        <fullName evidence="1">Uncharacterized protein</fullName>
    </submittedName>
</protein>
<dbReference type="EMBL" id="GBXM01028856">
    <property type="protein sequence ID" value="JAH79721.1"/>
    <property type="molecule type" value="Transcribed_RNA"/>
</dbReference>
<accession>A0A0E9VNV7</accession>
<dbReference type="AlphaFoldDB" id="A0A0E9VNV7"/>